<feature type="transmembrane region" description="Helical" evidence="9">
    <location>
        <begin position="118"/>
        <end position="137"/>
    </location>
</feature>
<keyword evidence="3" id="KW-0808">Transferase</keyword>
<feature type="transmembrane region" description="Helical" evidence="9">
    <location>
        <begin position="203"/>
        <end position="227"/>
    </location>
</feature>
<dbReference type="EMBL" id="ADVR01000011">
    <property type="protein sequence ID" value="EFO81499.1"/>
    <property type="molecule type" value="Genomic_DNA"/>
</dbReference>
<evidence type="ECO:0000313" key="12">
    <source>
        <dbReference type="Proteomes" id="UP000054010"/>
    </source>
</evidence>
<evidence type="ECO:0000256" key="6">
    <source>
        <dbReference type="ARBA" id="ARBA00022989"/>
    </source>
</evidence>
<dbReference type="Gene3D" id="3.30.565.10">
    <property type="entry name" value="Histidine kinase-like ATPase, C-terminal domain"/>
    <property type="match status" value="1"/>
</dbReference>
<evidence type="ECO:0000256" key="5">
    <source>
        <dbReference type="ARBA" id="ARBA00022777"/>
    </source>
</evidence>
<dbReference type="STRING" id="765420.OSCT_0643"/>
<evidence type="ECO:0000256" key="9">
    <source>
        <dbReference type="SAM" id="Phobius"/>
    </source>
</evidence>
<feature type="domain" description="Histidine kinase/HSP90-like ATPase" evidence="10">
    <location>
        <begin position="615"/>
        <end position="720"/>
    </location>
</feature>
<dbReference type="SUPFAM" id="SSF55874">
    <property type="entry name" value="ATPase domain of HSP90 chaperone/DNA topoisomerase II/histidine kinase"/>
    <property type="match status" value="1"/>
</dbReference>
<evidence type="ECO:0000256" key="2">
    <source>
        <dbReference type="ARBA" id="ARBA00022475"/>
    </source>
</evidence>
<gene>
    <name evidence="11" type="ORF">OSCT_0643</name>
</gene>
<organism evidence="11 12">
    <name type="scientific">Oscillochloris trichoides DG-6</name>
    <dbReference type="NCBI Taxonomy" id="765420"/>
    <lineage>
        <taxon>Bacteria</taxon>
        <taxon>Bacillati</taxon>
        <taxon>Chloroflexota</taxon>
        <taxon>Chloroflexia</taxon>
        <taxon>Chloroflexales</taxon>
        <taxon>Chloroflexineae</taxon>
        <taxon>Oscillochloridaceae</taxon>
        <taxon>Oscillochloris</taxon>
    </lineage>
</organism>
<feature type="transmembrane region" description="Helical" evidence="9">
    <location>
        <begin position="84"/>
        <end position="106"/>
    </location>
</feature>
<feature type="transmembrane region" description="Helical" evidence="9">
    <location>
        <begin position="292"/>
        <end position="310"/>
    </location>
</feature>
<dbReference type="PANTHER" id="PTHR24421">
    <property type="entry name" value="NITRATE/NITRITE SENSOR PROTEIN NARX-RELATED"/>
    <property type="match status" value="1"/>
</dbReference>
<proteinExistence type="predicted"/>
<comment type="subcellular location">
    <subcellularLocation>
        <location evidence="1">Cell membrane</location>
        <topology evidence="1">Multi-pass membrane protein</topology>
    </subcellularLocation>
</comment>
<feature type="transmembrane region" description="Helical" evidence="9">
    <location>
        <begin position="12"/>
        <end position="36"/>
    </location>
</feature>
<dbReference type="AlphaFoldDB" id="E1IBE2"/>
<dbReference type="HOGENOM" id="CLU_388195_0_0_0"/>
<keyword evidence="8 9" id="KW-0472">Membrane</keyword>
<dbReference type="Pfam" id="PF02518">
    <property type="entry name" value="HATPase_c"/>
    <property type="match status" value="1"/>
</dbReference>
<feature type="transmembrane region" description="Helical" evidence="9">
    <location>
        <begin position="165"/>
        <end position="182"/>
    </location>
</feature>
<evidence type="ECO:0000256" key="1">
    <source>
        <dbReference type="ARBA" id="ARBA00004651"/>
    </source>
</evidence>
<dbReference type="eggNOG" id="COG4585">
    <property type="taxonomic scope" value="Bacteria"/>
</dbReference>
<dbReference type="SMART" id="SM00387">
    <property type="entry name" value="HATPase_c"/>
    <property type="match status" value="1"/>
</dbReference>
<keyword evidence="6 9" id="KW-1133">Transmembrane helix</keyword>
<comment type="caution">
    <text evidence="11">The sequence shown here is derived from an EMBL/GenBank/DDBJ whole genome shotgun (WGS) entry which is preliminary data.</text>
</comment>
<evidence type="ECO:0000256" key="8">
    <source>
        <dbReference type="ARBA" id="ARBA00023136"/>
    </source>
</evidence>
<reference evidence="11 12" key="1">
    <citation type="journal article" date="2011" name="J. Bacteriol.">
        <title>Draft genome sequence of the anoxygenic filamentous phototrophic bacterium Oscillochloris trichoides subsp. DG-6.</title>
        <authorList>
            <person name="Kuznetsov B.B."/>
            <person name="Ivanovsky R.N."/>
            <person name="Keppen O.I."/>
            <person name="Sukhacheva M.V."/>
            <person name="Bumazhkin B.K."/>
            <person name="Patutina E.O."/>
            <person name="Beletsky A.V."/>
            <person name="Mardanov A.V."/>
            <person name="Baslerov R.V."/>
            <person name="Panteleeva A.N."/>
            <person name="Kolganova T.V."/>
            <person name="Ravin N.V."/>
            <person name="Skryabin K.G."/>
        </authorList>
    </citation>
    <scope>NUCLEOTIDE SEQUENCE [LARGE SCALE GENOMIC DNA]</scope>
    <source>
        <strain evidence="11 12">DG-6</strain>
    </source>
</reference>
<dbReference type="GO" id="GO:0005886">
    <property type="term" value="C:plasma membrane"/>
    <property type="evidence" value="ECO:0007669"/>
    <property type="project" value="UniProtKB-SubCell"/>
</dbReference>
<evidence type="ECO:0000256" key="7">
    <source>
        <dbReference type="ARBA" id="ARBA00023012"/>
    </source>
</evidence>
<keyword evidence="12" id="KW-1185">Reference proteome</keyword>
<keyword evidence="2" id="KW-1003">Cell membrane</keyword>
<keyword evidence="5 11" id="KW-0418">Kinase</keyword>
<sequence>MGNGWNGDLHYLLLALLDWALISGSFFNTITLLWLGMTVLLSAERRTWGTWLAGGGLVFGGLFFIGHTIVVGRVFGNFDDNMDFYWRTGWLVLIVAPYLWYVVMVWYSGGWQLPAQRLWIAGVSLLGSVALLMALFFDPLPSYADLARPPVGPADLFSPTTLSRLLYPTFATLCMVLALLTLRRPFAASERFMGDLARQRARPWLLAASGVLFLIVMLIGVGAIWFLDRTRNEIFAGLTMQGITLLISFDCLINTLFMGAVVLIGQAVVAYEVFTGATLPRGELARQWRRKLLLGGGYALVMGWSLSAFGIPEQPIYQLLIATILMTIFMALVGWRSAQGPHAGGLARLRPFVTSQNLYTRLLGPSSSAEGEPSATFQVLCAELLNTRRAYLLPWGSLADLAGPALAYPHGAPPALGDLALPQAAENPFPLCIPIDPQHYNGAGWAVPLRNERGLIGWLLLGPKNDGGIYTQEEIEVARAASERLLDARAASEMTRRLAALQRRRLAESQVLDRRTRRVLHDEVLPQIHASLLEMGGHAHDPTLQSAMANLQTAHRMISDLLHDLPPAIGADLTRLGALGALRRALDTDLVGAFDQVVWDVTAEVEQAAHHLDPLAAEALYYAAREVIRNAARHGRGATPGRRLGLTVQAQCEPGVGGATFLSLRIADDGVGMQPGPPRDDGGHGLALHSTMLAIMGGTLSMLSLPGQSTVVQISLPLVG</sequence>
<name>E1IBE2_9CHLR</name>
<protein>
    <submittedName>
        <fullName evidence="11">Integral membrane sensor signal transduction histidine kinase</fullName>
    </submittedName>
</protein>
<dbReference type="Proteomes" id="UP000054010">
    <property type="component" value="Unassembled WGS sequence"/>
</dbReference>
<dbReference type="GO" id="GO:0000160">
    <property type="term" value="P:phosphorelay signal transduction system"/>
    <property type="evidence" value="ECO:0007669"/>
    <property type="project" value="UniProtKB-KW"/>
</dbReference>
<evidence type="ECO:0000256" key="4">
    <source>
        <dbReference type="ARBA" id="ARBA00022692"/>
    </source>
</evidence>
<evidence type="ECO:0000313" key="11">
    <source>
        <dbReference type="EMBL" id="EFO81499.1"/>
    </source>
</evidence>
<feature type="transmembrane region" description="Helical" evidence="9">
    <location>
        <begin position="48"/>
        <end position="72"/>
    </location>
</feature>
<dbReference type="GO" id="GO:0016301">
    <property type="term" value="F:kinase activity"/>
    <property type="evidence" value="ECO:0007669"/>
    <property type="project" value="UniProtKB-KW"/>
</dbReference>
<dbReference type="InterPro" id="IPR050482">
    <property type="entry name" value="Sensor_HK_TwoCompSys"/>
</dbReference>
<keyword evidence="4 9" id="KW-0812">Transmembrane</keyword>
<evidence type="ECO:0000259" key="10">
    <source>
        <dbReference type="SMART" id="SM00387"/>
    </source>
</evidence>
<dbReference type="InterPro" id="IPR003594">
    <property type="entry name" value="HATPase_dom"/>
</dbReference>
<keyword evidence="7" id="KW-0902">Two-component regulatory system</keyword>
<dbReference type="OrthoDB" id="137017at2"/>
<dbReference type="PANTHER" id="PTHR24421:SF37">
    <property type="entry name" value="SENSOR HISTIDINE KINASE NARS"/>
    <property type="match status" value="1"/>
</dbReference>
<dbReference type="InterPro" id="IPR036890">
    <property type="entry name" value="HATPase_C_sf"/>
</dbReference>
<feature type="transmembrane region" description="Helical" evidence="9">
    <location>
        <begin position="316"/>
        <end position="335"/>
    </location>
</feature>
<feature type="transmembrane region" description="Helical" evidence="9">
    <location>
        <begin position="247"/>
        <end position="271"/>
    </location>
</feature>
<evidence type="ECO:0000256" key="3">
    <source>
        <dbReference type="ARBA" id="ARBA00022679"/>
    </source>
</evidence>
<accession>E1IBE2</accession>